<proteinExistence type="predicted"/>
<evidence type="ECO:0000313" key="2">
    <source>
        <dbReference type="Proteomes" id="UP001202328"/>
    </source>
</evidence>
<dbReference type="AlphaFoldDB" id="A0AAD4T9S8"/>
<dbReference type="PANTHER" id="PTHR31973:SF188">
    <property type="entry name" value="POLYPROTEIN, PUTATIVE-RELATED"/>
    <property type="match status" value="1"/>
</dbReference>
<feature type="non-terminal residue" evidence="1">
    <location>
        <position position="1"/>
    </location>
</feature>
<name>A0AAD4T9S8_9MAGN</name>
<accession>A0AAD4T9S8</accession>
<gene>
    <name evidence="1" type="ORF">MKW98_021137</name>
</gene>
<evidence type="ECO:0000313" key="1">
    <source>
        <dbReference type="EMBL" id="KAI3944679.1"/>
    </source>
</evidence>
<organism evidence="1 2">
    <name type="scientific">Papaver atlanticum</name>
    <dbReference type="NCBI Taxonomy" id="357466"/>
    <lineage>
        <taxon>Eukaryota</taxon>
        <taxon>Viridiplantae</taxon>
        <taxon>Streptophyta</taxon>
        <taxon>Embryophyta</taxon>
        <taxon>Tracheophyta</taxon>
        <taxon>Spermatophyta</taxon>
        <taxon>Magnoliopsida</taxon>
        <taxon>Ranunculales</taxon>
        <taxon>Papaveraceae</taxon>
        <taxon>Papaveroideae</taxon>
        <taxon>Papaver</taxon>
    </lineage>
</organism>
<dbReference type="Proteomes" id="UP001202328">
    <property type="component" value="Unassembled WGS sequence"/>
</dbReference>
<protein>
    <submittedName>
        <fullName evidence="1">Uncharacterized protein</fullName>
    </submittedName>
</protein>
<dbReference type="PANTHER" id="PTHR31973">
    <property type="entry name" value="POLYPROTEIN, PUTATIVE-RELATED"/>
    <property type="match status" value="1"/>
</dbReference>
<reference evidence="1" key="1">
    <citation type="submission" date="2022-04" db="EMBL/GenBank/DDBJ databases">
        <title>A functionally conserved STORR gene fusion in Papaver species that diverged 16.8 million years ago.</title>
        <authorList>
            <person name="Catania T."/>
        </authorList>
    </citation>
    <scope>NUCLEOTIDE SEQUENCE</scope>
    <source>
        <strain evidence="1">S-188037</strain>
    </source>
</reference>
<keyword evidence="2" id="KW-1185">Reference proteome</keyword>
<sequence length="103" mass="12032">VMRYVKDHTCGAGYRKSNVCIPAKFVKQVIIDKVRNNPLISPKKIISDFKVDYELNLSYQQAYHGIKLVHKEMYGDDVKAYSDLVWYVRKVEETNKDSVVDFQ</sequence>
<feature type="non-terminal residue" evidence="1">
    <location>
        <position position="103"/>
    </location>
</feature>
<comment type="caution">
    <text evidence="1">The sequence shown here is derived from an EMBL/GenBank/DDBJ whole genome shotgun (WGS) entry which is preliminary data.</text>
</comment>
<dbReference type="EMBL" id="JAJJMB010004025">
    <property type="protein sequence ID" value="KAI3944679.1"/>
    <property type="molecule type" value="Genomic_DNA"/>
</dbReference>